<dbReference type="Proteomes" id="UP000009173">
    <property type="component" value="Chromosome"/>
</dbReference>
<dbReference type="GO" id="GO:0003700">
    <property type="term" value="F:DNA-binding transcription factor activity"/>
    <property type="evidence" value="ECO:0007669"/>
    <property type="project" value="InterPro"/>
</dbReference>
<dbReference type="SMART" id="SM00347">
    <property type="entry name" value="HTH_MARR"/>
    <property type="match status" value="1"/>
</dbReference>
<dbReference type="AlphaFoldDB" id="A0A0H3A594"/>
<dbReference type="EMBL" id="CP000527">
    <property type="protein sequence ID" value="ABM27479.1"/>
    <property type="molecule type" value="Genomic_DNA"/>
</dbReference>
<evidence type="ECO:0000313" key="2">
    <source>
        <dbReference type="EMBL" id="ABM27479.1"/>
    </source>
</evidence>
<dbReference type="InterPro" id="IPR000835">
    <property type="entry name" value="HTH_MarR-typ"/>
</dbReference>
<dbReference type="InterPro" id="IPR036390">
    <property type="entry name" value="WH_DNA-bd_sf"/>
</dbReference>
<dbReference type="Gene3D" id="1.10.10.10">
    <property type="entry name" value="Winged helix-like DNA-binding domain superfamily/Winged helix DNA-binding domain"/>
    <property type="match status" value="1"/>
</dbReference>
<dbReference type="InterPro" id="IPR039422">
    <property type="entry name" value="MarR/SlyA-like"/>
</dbReference>
<dbReference type="Pfam" id="PF01047">
    <property type="entry name" value="MarR"/>
    <property type="match status" value="1"/>
</dbReference>
<dbReference type="KEGG" id="dvl:Dvul_0456"/>
<dbReference type="RefSeq" id="WP_010940169.1">
    <property type="nucleotide sequence ID" value="NC_008751.1"/>
</dbReference>
<evidence type="ECO:0000313" key="3">
    <source>
        <dbReference type="Proteomes" id="UP000009173"/>
    </source>
</evidence>
<protein>
    <submittedName>
        <fullName evidence="2">Transcriptional regulator, MarR family</fullName>
    </submittedName>
</protein>
<accession>A0A0H3A594</accession>
<name>A0A0H3A594_NITV4</name>
<sequence>MITDRLSQAIVALHERLLSWEHDVAREKGLTVPQTHTLGCLAMHGPLPMKQLASYMGTTTGTVTVLIDRLEAKGFVERHPNERDKRSTLVSLTALGQDLYEGHARRHREMTARLMAPLAPDQRAALLDYLETITRPV</sequence>
<dbReference type="SMR" id="A0A0H3A594"/>
<dbReference type="HOGENOM" id="CLU_083287_11_1_7"/>
<dbReference type="GO" id="GO:0006950">
    <property type="term" value="P:response to stress"/>
    <property type="evidence" value="ECO:0007669"/>
    <property type="project" value="TreeGrafter"/>
</dbReference>
<dbReference type="InterPro" id="IPR036388">
    <property type="entry name" value="WH-like_DNA-bd_sf"/>
</dbReference>
<gene>
    <name evidence="2" type="ordered locus">Dvul_0456</name>
</gene>
<dbReference type="PROSITE" id="PS50995">
    <property type="entry name" value="HTH_MARR_2"/>
    <property type="match status" value="1"/>
</dbReference>
<evidence type="ECO:0000259" key="1">
    <source>
        <dbReference type="PROSITE" id="PS50995"/>
    </source>
</evidence>
<organism evidence="2 3">
    <name type="scientific">Nitratidesulfovibrio vulgaris (strain DP4)</name>
    <name type="common">Desulfovibrio vulgaris</name>
    <dbReference type="NCBI Taxonomy" id="391774"/>
    <lineage>
        <taxon>Bacteria</taxon>
        <taxon>Pseudomonadati</taxon>
        <taxon>Thermodesulfobacteriota</taxon>
        <taxon>Desulfovibrionia</taxon>
        <taxon>Desulfovibrionales</taxon>
        <taxon>Desulfovibrionaceae</taxon>
        <taxon>Nitratidesulfovibrio</taxon>
    </lineage>
</organism>
<dbReference type="PANTHER" id="PTHR33164:SF43">
    <property type="entry name" value="HTH-TYPE TRANSCRIPTIONAL REPRESSOR YETL"/>
    <property type="match status" value="1"/>
</dbReference>
<dbReference type="PANTHER" id="PTHR33164">
    <property type="entry name" value="TRANSCRIPTIONAL REGULATOR, MARR FAMILY"/>
    <property type="match status" value="1"/>
</dbReference>
<reference evidence="3" key="1">
    <citation type="journal article" date="2009" name="Environ. Microbiol.">
        <title>Contribution of mobile genetic elements to Desulfovibrio vulgaris genome plasticity.</title>
        <authorList>
            <person name="Walker C.B."/>
            <person name="Stolyar S."/>
            <person name="Chivian D."/>
            <person name="Pinel N."/>
            <person name="Gabster J.A."/>
            <person name="Dehal P.S."/>
            <person name="He Z."/>
            <person name="Yang Z.K."/>
            <person name="Yen H.C."/>
            <person name="Zhou J."/>
            <person name="Wall J.D."/>
            <person name="Hazen T.C."/>
            <person name="Arkin A.P."/>
            <person name="Stahl D.A."/>
        </authorList>
    </citation>
    <scope>NUCLEOTIDE SEQUENCE [LARGE SCALE GENOMIC DNA]</scope>
    <source>
        <strain evidence="3">DP4</strain>
    </source>
</reference>
<feature type="domain" description="HTH marR-type" evidence="1">
    <location>
        <begin position="1"/>
        <end position="135"/>
    </location>
</feature>
<dbReference type="PRINTS" id="PR00598">
    <property type="entry name" value="HTHMARR"/>
</dbReference>
<dbReference type="SUPFAM" id="SSF46785">
    <property type="entry name" value="Winged helix' DNA-binding domain"/>
    <property type="match status" value="1"/>
</dbReference>
<proteinExistence type="predicted"/>